<dbReference type="InterPro" id="IPR011650">
    <property type="entry name" value="Peptidase_M20_dimer"/>
</dbReference>
<evidence type="ECO:0000313" key="5">
    <source>
        <dbReference type="Proteomes" id="UP000248806"/>
    </source>
</evidence>
<dbReference type="AlphaFoldDB" id="A0A326U7I2"/>
<dbReference type="NCBIfam" id="TIGR01891">
    <property type="entry name" value="amidohydrolases"/>
    <property type="match status" value="1"/>
</dbReference>
<keyword evidence="2" id="KW-0479">Metal-binding</keyword>
<comment type="cofactor">
    <cofactor evidence="2">
        <name>Mn(2+)</name>
        <dbReference type="ChEBI" id="CHEBI:29035"/>
    </cofactor>
    <text evidence="2">The Mn(2+) ion enhances activity.</text>
</comment>
<evidence type="ECO:0000259" key="3">
    <source>
        <dbReference type="Pfam" id="PF07687"/>
    </source>
</evidence>
<dbReference type="Gene3D" id="3.40.630.10">
    <property type="entry name" value="Zn peptidases"/>
    <property type="match status" value="1"/>
</dbReference>
<sequence length="425" mass="46375">MRKQTQSAQERFQSVLAGLDNVYHDVESLYLYLHQNPELSMQEHETATKVADWLRQAGYDVTTGVGKTGVVGLLRNGQGPTVMLRGDMDALPIKEKTNLPYASKKVVTNSEGEEVPVMHACGHDLHTSCLVGTASLLQQSLHAWRGTVMIVAQPGEETMTGAKEMLKDGLFTRFPRPDVAIAQHTNPLPVGTIGYHIGDTMTSVVNMKITIFGKGGHGSRPQNCVDPVLIAAAIVMRLQTIVAREVPPNDTAIITVGSIHSGTSYNIIPDTATLQLTVRAYTKEIREHILEAIRRIVKAEAEASHASKEPDIEIVEFGETLHNDREPLERIVEALKPFFGEQHVMETPPMEASEDFSFFGHVPDGAGIPSAYYFLGVTNKQLYAEKGIDNVPEPHSPYYAPDREPALKAGVQALTVAALAMLGAP</sequence>
<dbReference type="InterPro" id="IPR036264">
    <property type="entry name" value="Bact_exopeptidase_dim_dom"/>
</dbReference>
<protein>
    <submittedName>
        <fullName evidence="4">Hippurate hydrolase</fullName>
    </submittedName>
</protein>
<dbReference type="EMBL" id="QKUF01000008">
    <property type="protein sequence ID" value="PZW29418.1"/>
    <property type="molecule type" value="Genomic_DNA"/>
</dbReference>
<dbReference type="PANTHER" id="PTHR11014:SF63">
    <property type="entry name" value="METALLOPEPTIDASE, PUTATIVE (AFU_ORTHOLOGUE AFUA_6G09600)-RELATED"/>
    <property type="match status" value="1"/>
</dbReference>
<feature type="binding site" evidence="2">
    <location>
        <position position="121"/>
    </location>
    <ligand>
        <name>Mn(2+)</name>
        <dbReference type="ChEBI" id="CHEBI:29035"/>
        <label>2</label>
    </ligand>
</feature>
<dbReference type="GO" id="GO:0019877">
    <property type="term" value="P:diaminopimelate biosynthetic process"/>
    <property type="evidence" value="ECO:0007669"/>
    <property type="project" value="UniProtKB-ARBA"/>
</dbReference>
<reference evidence="4 5" key="1">
    <citation type="submission" date="2018-06" db="EMBL/GenBank/DDBJ databases">
        <title>Genomic Encyclopedia of Archaeal and Bacterial Type Strains, Phase II (KMG-II): from individual species to whole genera.</title>
        <authorList>
            <person name="Goeker M."/>
        </authorList>
    </citation>
    <scope>NUCLEOTIDE SEQUENCE [LARGE SCALE GENOMIC DNA]</scope>
    <source>
        <strain evidence="4 5">ATCC BAA-1881</strain>
    </source>
</reference>
<evidence type="ECO:0000256" key="2">
    <source>
        <dbReference type="PIRSR" id="PIRSR005962-1"/>
    </source>
</evidence>
<dbReference type="OrthoDB" id="9776731at2"/>
<dbReference type="GO" id="GO:0050118">
    <property type="term" value="F:N-acetyldiaminopimelate deacetylase activity"/>
    <property type="evidence" value="ECO:0007669"/>
    <property type="project" value="UniProtKB-ARBA"/>
</dbReference>
<keyword evidence="1 4" id="KW-0378">Hydrolase</keyword>
<evidence type="ECO:0000313" key="4">
    <source>
        <dbReference type="EMBL" id="PZW29418.1"/>
    </source>
</evidence>
<dbReference type="Pfam" id="PF07687">
    <property type="entry name" value="M20_dimer"/>
    <property type="match status" value="1"/>
</dbReference>
<accession>A0A326U7I2</accession>
<dbReference type="PANTHER" id="PTHR11014">
    <property type="entry name" value="PEPTIDASE M20 FAMILY MEMBER"/>
    <property type="match status" value="1"/>
</dbReference>
<dbReference type="SUPFAM" id="SSF53187">
    <property type="entry name" value="Zn-dependent exopeptidases"/>
    <property type="match status" value="1"/>
</dbReference>
<feature type="binding site" evidence="2">
    <location>
        <position position="184"/>
    </location>
    <ligand>
        <name>Mn(2+)</name>
        <dbReference type="ChEBI" id="CHEBI:29035"/>
        <label>2</label>
    </ligand>
</feature>
<comment type="caution">
    <text evidence="4">The sequence shown here is derived from an EMBL/GenBank/DDBJ whole genome shotgun (WGS) entry which is preliminary data.</text>
</comment>
<organism evidence="4 5">
    <name type="scientific">Thermosporothrix hazakensis</name>
    <dbReference type="NCBI Taxonomy" id="644383"/>
    <lineage>
        <taxon>Bacteria</taxon>
        <taxon>Bacillati</taxon>
        <taxon>Chloroflexota</taxon>
        <taxon>Ktedonobacteria</taxon>
        <taxon>Ktedonobacterales</taxon>
        <taxon>Thermosporotrichaceae</taxon>
        <taxon>Thermosporothrix</taxon>
    </lineage>
</organism>
<dbReference type="GO" id="GO:0046872">
    <property type="term" value="F:metal ion binding"/>
    <property type="evidence" value="ECO:0007669"/>
    <property type="project" value="UniProtKB-KW"/>
</dbReference>
<dbReference type="SUPFAM" id="SSF55031">
    <property type="entry name" value="Bacterial exopeptidase dimerisation domain"/>
    <property type="match status" value="1"/>
</dbReference>
<keyword evidence="5" id="KW-1185">Reference proteome</keyword>
<feature type="binding site" evidence="2">
    <location>
        <position position="395"/>
    </location>
    <ligand>
        <name>Mn(2+)</name>
        <dbReference type="ChEBI" id="CHEBI:29035"/>
        <label>2</label>
    </ligand>
</feature>
<dbReference type="InterPro" id="IPR002933">
    <property type="entry name" value="Peptidase_M20"/>
</dbReference>
<name>A0A326U7I2_THEHA</name>
<keyword evidence="2" id="KW-0464">Manganese</keyword>
<feature type="binding site" evidence="2">
    <location>
        <position position="157"/>
    </location>
    <ligand>
        <name>Mn(2+)</name>
        <dbReference type="ChEBI" id="CHEBI:29035"/>
        <label>2</label>
    </ligand>
</feature>
<dbReference type="FunFam" id="3.30.70.360:FF:000001">
    <property type="entry name" value="N-acetyldiaminopimelate deacetylase"/>
    <property type="match status" value="1"/>
</dbReference>
<dbReference type="Pfam" id="PF01546">
    <property type="entry name" value="Peptidase_M20"/>
    <property type="match status" value="1"/>
</dbReference>
<dbReference type="Gene3D" id="3.30.70.360">
    <property type="match status" value="1"/>
</dbReference>
<gene>
    <name evidence="4" type="ORF">EI42_02712</name>
</gene>
<feature type="domain" description="Peptidase M20 dimerisation" evidence="3">
    <location>
        <begin position="205"/>
        <end position="302"/>
    </location>
</feature>
<evidence type="ECO:0000256" key="1">
    <source>
        <dbReference type="ARBA" id="ARBA00022801"/>
    </source>
</evidence>
<proteinExistence type="predicted"/>
<dbReference type="Proteomes" id="UP000248806">
    <property type="component" value="Unassembled WGS sequence"/>
</dbReference>
<dbReference type="RefSeq" id="WP_111322782.1">
    <property type="nucleotide sequence ID" value="NZ_BIFX01000001.1"/>
</dbReference>
<feature type="binding site" evidence="2">
    <location>
        <position position="123"/>
    </location>
    <ligand>
        <name>Mn(2+)</name>
        <dbReference type="ChEBI" id="CHEBI:29035"/>
        <label>2</label>
    </ligand>
</feature>
<dbReference type="PIRSF" id="PIRSF005962">
    <property type="entry name" value="Pept_M20D_amidohydro"/>
    <property type="match status" value="1"/>
</dbReference>
<dbReference type="InterPro" id="IPR017439">
    <property type="entry name" value="Amidohydrolase"/>
</dbReference>